<proteinExistence type="predicted"/>
<dbReference type="EMBL" id="BMHC01000016">
    <property type="protein sequence ID" value="GGI30108.1"/>
    <property type="molecule type" value="Genomic_DNA"/>
</dbReference>
<reference evidence="1" key="2">
    <citation type="submission" date="2022-12" db="EMBL/GenBank/DDBJ databases">
        <authorList>
            <person name="Sun Q."/>
            <person name="Zhou Y."/>
        </authorList>
    </citation>
    <scope>NUCLEOTIDE SEQUENCE</scope>
    <source>
        <strain evidence="1">CGMCC 1.15034</strain>
    </source>
</reference>
<evidence type="ECO:0000313" key="1">
    <source>
        <dbReference type="EMBL" id="GGI30108.1"/>
    </source>
</evidence>
<protein>
    <submittedName>
        <fullName evidence="1">Uncharacterized protein</fullName>
    </submittedName>
</protein>
<organism evidence="1 2">
    <name type="scientific">Bradyrhizobium guangdongense</name>
    <dbReference type="NCBI Taxonomy" id="1325090"/>
    <lineage>
        <taxon>Bacteria</taxon>
        <taxon>Pseudomonadati</taxon>
        <taxon>Pseudomonadota</taxon>
        <taxon>Alphaproteobacteria</taxon>
        <taxon>Hyphomicrobiales</taxon>
        <taxon>Nitrobacteraceae</taxon>
        <taxon>Bradyrhizobium</taxon>
    </lineage>
</organism>
<gene>
    <name evidence="1" type="ORF">GCM10010987_57810</name>
</gene>
<sequence>MNDDVVAVVGQHEIETGALELAVEDEVGVGNDDRAIGHMTVGLGGKRIDMAGGGREGTLAIQRKRGVKFASVIQPGTKKRLIFM</sequence>
<comment type="caution">
    <text evidence="1">The sequence shown here is derived from an EMBL/GenBank/DDBJ whole genome shotgun (WGS) entry which is preliminary data.</text>
</comment>
<accession>A0AA87WDQ0</accession>
<name>A0AA87WDQ0_9BRAD</name>
<dbReference type="AlphaFoldDB" id="A0AA87WDQ0"/>
<dbReference type="Proteomes" id="UP000625079">
    <property type="component" value="Unassembled WGS sequence"/>
</dbReference>
<evidence type="ECO:0000313" key="2">
    <source>
        <dbReference type="Proteomes" id="UP000625079"/>
    </source>
</evidence>
<reference evidence="1" key="1">
    <citation type="journal article" date="2014" name="Int. J. Syst. Evol. Microbiol.">
        <title>Complete genome sequence of Corynebacterium casei LMG S-19264T (=DSM 44701T), isolated from a smear-ripened cheese.</title>
        <authorList>
            <consortium name="US DOE Joint Genome Institute (JGI-PGF)"/>
            <person name="Walter F."/>
            <person name="Albersmeier A."/>
            <person name="Kalinowski J."/>
            <person name="Ruckert C."/>
        </authorList>
    </citation>
    <scope>NUCLEOTIDE SEQUENCE</scope>
    <source>
        <strain evidence="1">CGMCC 1.15034</strain>
    </source>
</reference>